<evidence type="ECO:0000313" key="2">
    <source>
        <dbReference type="EMBL" id="KKM26335.1"/>
    </source>
</evidence>
<sequence length="295" mass="31399">MPLVPAGNAPDRRPGYRPDDRTRPPGEFQQVVAHLITLLGGDYKSIAIYNNKAGRLKINQAGTGTDMTTVEFADALIRILTWQADDIQFDSEAGGVAIFRIGQIGDFVQMSGMVARNKVVTLTGNAEVVDMASGSYVELDAGGTARTGTTLSAGTHDGQLAIIANVGGETVTFNATPATSRLSTAATYNQMIAGWAWMVVWNDNDSLWYPVGRNMRGGASSELTIASGAVTKTDDHHSIDTEADAANDDLDTINGGEAGDILMLLPANDARTVRIRSGVGNIYSKHQTQTRSYGF</sequence>
<feature type="non-terminal residue" evidence="2">
    <location>
        <position position="295"/>
    </location>
</feature>
<dbReference type="AlphaFoldDB" id="A0A0F9LFT3"/>
<proteinExistence type="predicted"/>
<feature type="region of interest" description="Disordered" evidence="1">
    <location>
        <begin position="1"/>
        <end position="24"/>
    </location>
</feature>
<reference evidence="2" key="1">
    <citation type="journal article" date="2015" name="Nature">
        <title>Complex archaea that bridge the gap between prokaryotes and eukaryotes.</title>
        <authorList>
            <person name="Spang A."/>
            <person name="Saw J.H."/>
            <person name="Jorgensen S.L."/>
            <person name="Zaremba-Niedzwiedzka K."/>
            <person name="Martijn J."/>
            <person name="Lind A.E."/>
            <person name="van Eijk R."/>
            <person name="Schleper C."/>
            <person name="Guy L."/>
            <person name="Ettema T.J."/>
        </authorList>
    </citation>
    <scope>NUCLEOTIDE SEQUENCE</scope>
</reference>
<evidence type="ECO:0000256" key="1">
    <source>
        <dbReference type="SAM" id="MobiDB-lite"/>
    </source>
</evidence>
<protein>
    <submittedName>
        <fullName evidence="2">Uncharacterized protein</fullName>
    </submittedName>
</protein>
<comment type="caution">
    <text evidence="2">The sequence shown here is derived from an EMBL/GenBank/DDBJ whole genome shotgun (WGS) entry which is preliminary data.</text>
</comment>
<dbReference type="EMBL" id="LAZR01012534">
    <property type="protein sequence ID" value="KKM26335.1"/>
    <property type="molecule type" value="Genomic_DNA"/>
</dbReference>
<organism evidence="2">
    <name type="scientific">marine sediment metagenome</name>
    <dbReference type="NCBI Taxonomy" id="412755"/>
    <lineage>
        <taxon>unclassified sequences</taxon>
        <taxon>metagenomes</taxon>
        <taxon>ecological metagenomes</taxon>
    </lineage>
</organism>
<accession>A0A0F9LFT3</accession>
<gene>
    <name evidence="2" type="ORF">LCGC14_1585840</name>
</gene>
<feature type="compositionally biased region" description="Basic and acidic residues" evidence="1">
    <location>
        <begin position="10"/>
        <end position="24"/>
    </location>
</feature>
<name>A0A0F9LFT3_9ZZZZ</name>